<dbReference type="Pfam" id="PF14246">
    <property type="entry name" value="TetR_C_7"/>
    <property type="match status" value="1"/>
</dbReference>
<dbReference type="GO" id="GO:0000976">
    <property type="term" value="F:transcription cis-regulatory region binding"/>
    <property type="evidence" value="ECO:0007669"/>
    <property type="project" value="TreeGrafter"/>
</dbReference>
<feature type="region of interest" description="Disordered" evidence="5">
    <location>
        <begin position="208"/>
        <end position="232"/>
    </location>
</feature>
<dbReference type="PANTHER" id="PTHR30055">
    <property type="entry name" value="HTH-TYPE TRANSCRIPTIONAL REGULATOR RUTR"/>
    <property type="match status" value="1"/>
</dbReference>
<dbReference type="Gene3D" id="1.10.357.10">
    <property type="entry name" value="Tetracycline Repressor, domain 2"/>
    <property type="match status" value="1"/>
</dbReference>
<evidence type="ECO:0000256" key="3">
    <source>
        <dbReference type="ARBA" id="ARBA00023163"/>
    </source>
</evidence>
<dbReference type="FunFam" id="1.10.10.60:FF:000141">
    <property type="entry name" value="TetR family transcriptional regulator"/>
    <property type="match status" value="1"/>
</dbReference>
<keyword evidence="2 4" id="KW-0238">DNA-binding</keyword>
<dbReference type="GO" id="GO:0003700">
    <property type="term" value="F:DNA-binding transcription factor activity"/>
    <property type="evidence" value="ECO:0007669"/>
    <property type="project" value="TreeGrafter"/>
</dbReference>
<evidence type="ECO:0000256" key="4">
    <source>
        <dbReference type="PROSITE-ProRule" id="PRU00335"/>
    </source>
</evidence>
<dbReference type="RefSeq" id="WP_184254702.1">
    <property type="nucleotide sequence ID" value="NZ_JACHIH010000003.1"/>
</dbReference>
<dbReference type="SUPFAM" id="SSF48498">
    <property type="entry name" value="Tetracyclin repressor-like, C-terminal domain"/>
    <property type="match status" value="1"/>
</dbReference>
<feature type="domain" description="HTH tetR-type" evidence="6">
    <location>
        <begin position="16"/>
        <end position="76"/>
    </location>
</feature>
<dbReference type="PRINTS" id="PR00455">
    <property type="entry name" value="HTHTETR"/>
</dbReference>
<evidence type="ECO:0000256" key="2">
    <source>
        <dbReference type="ARBA" id="ARBA00023125"/>
    </source>
</evidence>
<comment type="caution">
    <text evidence="7">The sequence shown here is derived from an EMBL/GenBank/DDBJ whole genome shotgun (WGS) entry which is preliminary data.</text>
</comment>
<accession>A0A7W8DXQ7</accession>
<evidence type="ECO:0000259" key="6">
    <source>
        <dbReference type="PROSITE" id="PS50977"/>
    </source>
</evidence>
<dbReference type="Pfam" id="PF00440">
    <property type="entry name" value="TetR_N"/>
    <property type="match status" value="1"/>
</dbReference>
<organism evidence="7 8">
    <name type="scientific">Rhodopseudomonas rhenobacensis</name>
    <dbReference type="NCBI Taxonomy" id="87461"/>
    <lineage>
        <taxon>Bacteria</taxon>
        <taxon>Pseudomonadati</taxon>
        <taxon>Pseudomonadota</taxon>
        <taxon>Alphaproteobacteria</taxon>
        <taxon>Hyphomicrobiales</taxon>
        <taxon>Nitrobacteraceae</taxon>
        <taxon>Rhodopseudomonas</taxon>
    </lineage>
</organism>
<evidence type="ECO:0000313" key="8">
    <source>
        <dbReference type="Proteomes" id="UP000542353"/>
    </source>
</evidence>
<dbReference type="InterPro" id="IPR050109">
    <property type="entry name" value="HTH-type_TetR-like_transc_reg"/>
</dbReference>
<dbReference type="InterPro" id="IPR001647">
    <property type="entry name" value="HTH_TetR"/>
</dbReference>
<keyword evidence="8" id="KW-1185">Reference proteome</keyword>
<dbReference type="Proteomes" id="UP000542353">
    <property type="component" value="Unassembled WGS sequence"/>
</dbReference>
<dbReference type="SUPFAM" id="SSF46689">
    <property type="entry name" value="Homeodomain-like"/>
    <property type="match status" value="1"/>
</dbReference>
<protein>
    <submittedName>
        <fullName evidence="7">AcrR family transcriptional regulator</fullName>
    </submittedName>
</protein>
<reference evidence="7 8" key="1">
    <citation type="submission" date="2020-08" db="EMBL/GenBank/DDBJ databases">
        <title>Genomic Encyclopedia of Type Strains, Phase IV (KMG-IV): sequencing the most valuable type-strain genomes for metagenomic binning, comparative biology and taxonomic classification.</title>
        <authorList>
            <person name="Goeker M."/>
        </authorList>
    </citation>
    <scope>NUCLEOTIDE SEQUENCE [LARGE SCALE GENOMIC DNA]</scope>
    <source>
        <strain evidence="7 8">DSM 12706</strain>
    </source>
</reference>
<dbReference type="AlphaFoldDB" id="A0A7W8DXQ7"/>
<keyword evidence="3" id="KW-0804">Transcription</keyword>
<sequence length="232" mass="25567">MKVTASSKDLLPAFKQERRAAILRAAAEIFFAVGYEAASMATICDRVGGSKQTVYNYFHNKQELFITLIEELSAEVLQPLAPSRLAMDDPASTLAEVGRRYLEIIMSATALDLYRAVVADSRRFPEIARIFFEHGPGRATAHLAEALTFYRDSGRIVVADPVLAAEQFIGMVRDDRHLNVVLGLRPPMDQNEIDASVAQAVATFMDGVRPLQRPSTQSASPRPKSGRRSTKS</sequence>
<dbReference type="InterPro" id="IPR009057">
    <property type="entry name" value="Homeodomain-like_sf"/>
</dbReference>
<keyword evidence="1" id="KW-0805">Transcription regulation</keyword>
<dbReference type="PANTHER" id="PTHR30055:SF146">
    <property type="entry name" value="HTH-TYPE TRANSCRIPTIONAL DUAL REGULATOR CECR"/>
    <property type="match status" value="1"/>
</dbReference>
<evidence type="ECO:0000313" key="7">
    <source>
        <dbReference type="EMBL" id="MBB5046143.1"/>
    </source>
</evidence>
<dbReference type="PROSITE" id="PS50977">
    <property type="entry name" value="HTH_TETR_2"/>
    <property type="match status" value="1"/>
</dbReference>
<gene>
    <name evidence="7" type="ORF">HNR60_000885</name>
</gene>
<name>A0A7W8DXQ7_9BRAD</name>
<dbReference type="InterPro" id="IPR036271">
    <property type="entry name" value="Tet_transcr_reg_TetR-rel_C_sf"/>
</dbReference>
<dbReference type="Gene3D" id="1.10.10.60">
    <property type="entry name" value="Homeodomain-like"/>
    <property type="match status" value="1"/>
</dbReference>
<feature type="DNA-binding region" description="H-T-H motif" evidence="4">
    <location>
        <begin position="39"/>
        <end position="58"/>
    </location>
</feature>
<proteinExistence type="predicted"/>
<dbReference type="EMBL" id="JACHIH010000003">
    <property type="protein sequence ID" value="MBB5046143.1"/>
    <property type="molecule type" value="Genomic_DNA"/>
</dbReference>
<evidence type="ECO:0000256" key="1">
    <source>
        <dbReference type="ARBA" id="ARBA00023015"/>
    </source>
</evidence>
<dbReference type="InterPro" id="IPR039536">
    <property type="entry name" value="TetR_C_Proteobacteria"/>
</dbReference>
<evidence type="ECO:0000256" key="5">
    <source>
        <dbReference type="SAM" id="MobiDB-lite"/>
    </source>
</evidence>